<gene>
    <name evidence="2" type="ORF">HannXRQ_Chr12g0384381</name>
</gene>
<evidence type="ECO:0000313" key="2">
    <source>
        <dbReference type="EMBL" id="OTG06371.1"/>
    </source>
</evidence>
<dbReference type="Proteomes" id="UP000215914">
    <property type="component" value="Chromosome 12"/>
</dbReference>
<feature type="chain" id="PRO_5012965045" evidence="1">
    <location>
        <begin position="22"/>
        <end position="61"/>
    </location>
</feature>
<evidence type="ECO:0000256" key="1">
    <source>
        <dbReference type="SAM" id="SignalP"/>
    </source>
</evidence>
<reference evidence="3" key="1">
    <citation type="journal article" date="2017" name="Nature">
        <title>The sunflower genome provides insights into oil metabolism, flowering and Asterid evolution.</title>
        <authorList>
            <person name="Badouin H."/>
            <person name="Gouzy J."/>
            <person name="Grassa C.J."/>
            <person name="Murat F."/>
            <person name="Staton S.E."/>
            <person name="Cottret L."/>
            <person name="Lelandais-Briere C."/>
            <person name="Owens G.L."/>
            <person name="Carrere S."/>
            <person name="Mayjonade B."/>
            <person name="Legrand L."/>
            <person name="Gill N."/>
            <person name="Kane N.C."/>
            <person name="Bowers J.E."/>
            <person name="Hubner S."/>
            <person name="Bellec A."/>
            <person name="Berard A."/>
            <person name="Berges H."/>
            <person name="Blanchet N."/>
            <person name="Boniface M.C."/>
            <person name="Brunel D."/>
            <person name="Catrice O."/>
            <person name="Chaidir N."/>
            <person name="Claudel C."/>
            <person name="Donnadieu C."/>
            <person name="Faraut T."/>
            <person name="Fievet G."/>
            <person name="Helmstetter N."/>
            <person name="King M."/>
            <person name="Knapp S.J."/>
            <person name="Lai Z."/>
            <person name="Le Paslier M.C."/>
            <person name="Lippi Y."/>
            <person name="Lorenzon L."/>
            <person name="Mandel J.R."/>
            <person name="Marage G."/>
            <person name="Marchand G."/>
            <person name="Marquand E."/>
            <person name="Bret-Mestries E."/>
            <person name="Morien E."/>
            <person name="Nambeesan S."/>
            <person name="Nguyen T."/>
            <person name="Pegot-Espagnet P."/>
            <person name="Pouilly N."/>
            <person name="Raftis F."/>
            <person name="Sallet E."/>
            <person name="Schiex T."/>
            <person name="Thomas J."/>
            <person name="Vandecasteele C."/>
            <person name="Vares D."/>
            <person name="Vear F."/>
            <person name="Vautrin S."/>
            <person name="Crespi M."/>
            <person name="Mangin B."/>
            <person name="Burke J.M."/>
            <person name="Salse J."/>
            <person name="Munos S."/>
            <person name="Vincourt P."/>
            <person name="Rieseberg L.H."/>
            <person name="Langlade N.B."/>
        </authorList>
    </citation>
    <scope>NUCLEOTIDE SEQUENCE [LARGE SCALE GENOMIC DNA]</scope>
    <source>
        <strain evidence="3">cv. SF193</strain>
    </source>
</reference>
<protein>
    <submittedName>
        <fullName evidence="2">Uncharacterized protein</fullName>
    </submittedName>
</protein>
<organism evidence="2 3">
    <name type="scientific">Helianthus annuus</name>
    <name type="common">Common sunflower</name>
    <dbReference type="NCBI Taxonomy" id="4232"/>
    <lineage>
        <taxon>Eukaryota</taxon>
        <taxon>Viridiplantae</taxon>
        <taxon>Streptophyta</taxon>
        <taxon>Embryophyta</taxon>
        <taxon>Tracheophyta</taxon>
        <taxon>Spermatophyta</taxon>
        <taxon>Magnoliopsida</taxon>
        <taxon>eudicotyledons</taxon>
        <taxon>Gunneridae</taxon>
        <taxon>Pentapetalae</taxon>
        <taxon>asterids</taxon>
        <taxon>campanulids</taxon>
        <taxon>Asterales</taxon>
        <taxon>Asteraceae</taxon>
        <taxon>Asteroideae</taxon>
        <taxon>Heliantheae alliance</taxon>
        <taxon>Heliantheae</taxon>
        <taxon>Helianthus</taxon>
    </lineage>
</organism>
<feature type="signal peptide" evidence="1">
    <location>
        <begin position="1"/>
        <end position="21"/>
    </location>
</feature>
<name>A0A251T8U4_HELAN</name>
<proteinExistence type="predicted"/>
<keyword evidence="3" id="KW-1185">Reference proteome</keyword>
<dbReference type="EMBL" id="CM007901">
    <property type="protein sequence ID" value="OTG06371.1"/>
    <property type="molecule type" value="Genomic_DNA"/>
</dbReference>
<sequence>MSISLNGFLFRFCCLCPEVSCSLISRGFLPALCLITTIRVTEYKIQFGGWLYKDSSWFYYF</sequence>
<dbReference type="InParanoid" id="A0A251T8U4"/>
<keyword evidence="1" id="KW-0732">Signal</keyword>
<dbReference type="AlphaFoldDB" id="A0A251T8U4"/>
<evidence type="ECO:0000313" key="3">
    <source>
        <dbReference type="Proteomes" id="UP000215914"/>
    </source>
</evidence>
<accession>A0A251T8U4</accession>